<name>A0ABR8RFQ5_9GAMM</name>
<dbReference type="RefSeq" id="WP_191689617.1">
    <property type="nucleotide sequence ID" value="NZ_JACSQR010000001.1"/>
</dbReference>
<feature type="coiled-coil region" evidence="1">
    <location>
        <begin position="65"/>
        <end position="110"/>
    </location>
</feature>
<sequence>MGLSNIVEGVILKYWLKWIAGAIIVLLILWGMVVLFNKFNTLLILVVLWQAWRIDNLEKLVNMRIDRDEETYAKIYAAMDRLQERTEAKADRLCDRLSEVEDDTRKLKRQNNFYDDSDRYKYD</sequence>
<comment type="caution">
    <text evidence="3">The sequence shown here is derived from an EMBL/GenBank/DDBJ whole genome shotgun (WGS) entry which is preliminary data.</text>
</comment>
<accession>A0ABR8RFQ5</accession>
<evidence type="ECO:0000256" key="2">
    <source>
        <dbReference type="SAM" id="Phobius"/>
    </source>
</evidence>
<keyword evidence="1" id="KW-0175">Coiled coil</keyword>
<organism evidence="3 4">
    <name type="scientific">Psychrobacter communis</name>
    <dbReference type="NCBI Taxonomy" id="2762238"/>
    <lineage>
        <taxon>Bacteria</taxon>
        <taxon>Pseudomonadati</taxon>
        <taxon>Pseudomonadota</taxon>
        <taxon>Gammaproteobacteria</taxon>
        <taxon>Moraxellales</taxon>
        <taxon>Moraxellaceae</taxon>
        <taxon>Psychrobacter</taxon>
    </lineage>
</organism>
<evidence type="ECO:0000313" key="4">
    <source>
        <dbReference type="Proteomes" id="UP000606724"/>
    </source>
</evidence>
<keyword evidence="2" id="KW-1133">Transmembrane helix</keyword>
<evidence type="ECO:0000256" key="1">
    <source>
        <dbReference type="SAM" id="Coils"/>
    </source>
</evidence>
<proteinExistence type="predicted"/>
<keyword evidence="4" id="KW-1185">Reference proteome</keyword>
<evidence type="ECO:0000313" key="3">
    <source>
        <dbReference type="EMBL" id="MBD7946452.1"/>
    </source>
</evidence>
<evidence type="ECO:0008006" key="5">
    <source>
        <dbReference type="Google" id="ProtNLM"/>
    </source>
</evidence>
<gene>
    <name evidence="3" type="ORF">H9653_00130</name>
</gene>
<keyword evidence="2" id="KW-0812">Transmembrane</keyword>
<feature type="transmembrane region" description="Helical" evidence="2">
    <location>
        <begin position="15"/>
        <end position="36"/>
    </location>
</feature>
<reference evidence="3 4" key="1">
    <citation type="submission" date="2020-08" db="EMBL/GenBank/DDBJ databases">
        <title>A Genomic Blueprint of the Chicken Gut Microbiome.</title>
        <authorList>
            <person name="Gilroy R."/>
            <person name="Ravi A."/>
            <person name="Getino M."/>
            <person name="Pursley I."/>
            <person name="Horton D.L."/>
            <person name="Alikhan N.-F."/>
            <person name="Baker D."/>
            <person name="Gharbi K."/>
            <person name="Hall N."/>
            <person name="Watson M."/>
            <person name="Adriaenssens E.M."/>
            <person name="Foster-Nyarko E."/>
            <person name="Jarju S."/>
            <person name="Secka A."/>
            <person name="Antonio M."/>
            <person name="Oren A."/>
            <person name="Chaudhuri R."/>
            <person name="La Ragione R.M."/>
            <person name="Hildebrand F."/>
            <person name="Pallen M.J."/>
        </authorList>
    </citation>
    <scope>NUCLEOTIDE SEQUENCE [LARGE SCALE GENOMIC DNA]</scope>
    <source>
        <strain evidence="3 4">Sa4CVA2</strain>
    </source>
</reference>
<dbReference type="Proteomes" id="UP000606724">
    <property type="component" value="Unassembled WGS sequence"/>
</dbReference>
<dbReference type="EMBL" id="JACSQR010000001">
    <property type="protein sequence ID" value="MBD7946452.1"/>
    <property type="molecule type" value="Genomic_DNA"/>
</dbReference>
<keyword evidence="2" id="KW-0472">Membrane</keyword>
<protein>
    <recommendedName>
        <fullName evidence="5">TMhelix containing protein</fullName>
    </recommendedName>
</protein>